<feature type="compositionally biased region" description="Low complexity" evidence="1">
    <location>
        <begin position="57"/>
        <end position="67"/>
    </location>
</feature>
<comment type="caution">
    <text evidence="2">The sequence shown here is derived from an EMBL/GenBank/DDBJ whole genome shotgun (WGS) entry which is preliminary data.</text>
</comment>
<keyword evidence="3" id="KW-1185">Reference proteome</keyword>
<feature type="compositionally biased region" description="Basic and acidic residues" evidence="1">
    <location>
        <begin position="68"/>
        <end position="77"/>
    </location>
</feature>
<dbReference type="AlphaFoldDB" id="A0AAD7H2Y2"/>
<feature type="region of interest" description="Disordered" evidence="1">
    <location>
        <begin position="156"/>
        <end position="204"/>
    </location>
</feature>
<name>A0AAD7H2Y2_MYCRO</name>
<dbReference type="EMBL" id="JARKIE010000001">
    <property type="protein sequence ID" value="KAJ7710623.1"/>
    <property type="molecule type" value="Genomic_DNA"/>
</dbReference>
<evidence type="ECO:0000256" key="1">
    <source>
        <dbReference type="SAM" id="MobiDB-lite"/>
    </source>
</evidence>
<protein>
    <submittedName>
        <fullName evidence="2">Uncharacterized protein</fullName>
    </submittedName>
</protein>
<gene>
    <name evidence="2" type="ORF">B0H17DRAFT_1027451</name>
</gene>
<feature type="compositionally biased region" description="Low complexity" evidence="1">
    <location>
        <begin position="182"/>
        <end position="195"/>
    </location>
</feature>
<proteinExistence type="predicted"/>
<feature type="region of interest" description="Disordered" evidence="1">
    <location>
        <begin position="41"/>
        <end position="96"/>
    </location>
</feature>
<evidence type="ECO:0000313" key="3">
    <source>
        <dbReference type="Proteomes" id="UP001221757"/>
    </source>
</evidence>
<evidence type="ECO:0000313" key="2">
    <source>
        <dbReference type="EMBL" id="KAJ7710623.1"/>
    </source>
</evidence>
<sequence length="204" mass="22630">MSCRRGEYVWAGTALPVVNGLGVPARRMPVGSVSSLWASAPGTLRGRPRKQTHVDAPGRPAARPWSRWRADEDRDPGAPRTRTNAVGRAARQTPGRVRVEAMRTKRAVSQIFEESVDASTSARRAARVSQTGRSSGWRVEGVVARCLHSRQERCIRPRKKTHLDRRQQPRANGGQIQMEMQLPRGRGRAALARAAPPRPPRTRT</sequence>
<accession>A0AAD7H2Y2</accession>
<reference evidence="2" key="1">
    <citation type="submission" date="2023-03" db="EMBL/GenBank/DDBJ databases">
        <title>Massive genome expansion in bonnet fungi (Mycena s.s.) driven by repeated elements and novel gene families across ecological guilds.</title>
        <authorList>
            <consortium name="Lawrence Berkeley National Laboratory"/>
            <person name="Harder C.B."/>
            <person name="Miyauchi S."/>
            <person name="Viragh M."/>
            <person name="Kuo A."/>
            <person name="Thoen E."/>
            <person name="Andreopoulos B."/>
            <person name="Lu D."/>
            <person name="Skrede I."/>
            <person name="Drula E."/>
            <person name="Henrissat B."/>
            <person name="Morin E."/>
            <person name="Kohler A."/>
            <person name="Barry K."/>
            <person name="LaButti K."/>
            <person name="Morin E."/>
            <person name="Salamov A."/>
            <person name="Lipzen A."/>
            <person name="Mereny Z."/>
            <person name="Hegedus B."/>
            <person name="Baldrian P."/>
            <person name="Stursova M."/>
            <person name="Weitz H."/>
            <person name="Taylor A."/>
            <person name="Grigoriev I.V."/>
            <person name="Nagy L.G."/>
            <person name="Martin F."/>
            <person name="Kauserud H."/>
        </authorList>
    </citation>
    <scope>NUCLEOTIDE SEQUENCE</scope>
    <source>
        <strain evidence="2">CBHHK067</strain>
    </source>
</reference>
<organism evidence="2 3">
    <name type="scientific">Mycena rosella</name>
    <name type="common">Pink bonnet</name>
    <name type="synonym">Agaricus rosellus</name>
    <dbReference type="NCBI Taxonomy" id="1033263"/>
    <lineage>
        <taxon>Eukaryota</taxon>
        <taxon>Fungi</taxon>
        <taxon>Dikarya</taxon>
        <taxon>Basidiomycota</taxon>
        <taxon>Agaricomycotina</taxon>
        <taxon>Agaricomycetes</taxon>
        <taxon>Agaricomycetidae</taxon>
        <taxon>Agaricales</taxon>
        <taxon>Marasmiineae</taxon>
        <taxon>Mycenaceae</taxon>
        <taxon>Mycena</taxon>
    </lineage>
</organism>
<dbReference type="Proteomes" id="UP001221757">
    <property type="component" value="Unassembled WGS sequence"/>
</dbReference>